<gene>
    <name evidence="2" type="ORF">GCM10014715_84160</name>
</gene>
<sequence>MDSATSAPEPTGAVTDARGTSGPASAPRARPSWPLSVGAVRVCWAGPPALGADLAAEADPPAGAESRRAVGSVRRCTAVGPVRAFVRVLGAGAGPDGIGVTRRPEPGGGGVTTGADGSCGDTTNVSDPVMADACTDVVETGSPWIARCTDGVRPAEVPFLRAAITSGARPAAPDESAPVRTALDGAADPVVGTRGSASARVALGAAADNGTAGARCTVAPGVSRPGNGKVPAACSRPGTGFPDPWCAAWPRTVFERPSRTV</sequence>
<feature type="region of interest" description="Disordered" evidence="1">
    <location>
        <begin position="1"/>
        <end position="32"/>
    </location>
</feature>
<dbReference type="EMBL" id="BNBC01000073">
    <property type="protein sequence ID" value="GHF16051.1"/>
    <property type="molecule type" value="Genomic_DNA"/>
</dbReference>
<feature type="compositionally biased region" description="Low complexity" evidence="1">
    <location>
        <begin position="23"/>
        <end position="32"/>
    </location>
</feature>
<evidence type="ECO:0000313" key="3">
    <source>
        <dbReference type="Proteomes" id="UP000641386"/>
    </source>
</evidence>
<organism evidence="2 3">
    <name type="scientific">Streptomyces spiralis</name>
    <dbReference type="NCBI Taxonomy" id="66376"/>
    <lineage>
        <taxon>Bacteria</taxon>
        <taxon>Bacillati</taxon>
        <taxon>Actinomycetota</taxon>
        <taxon>Actinomycetes</taxon>
        <taxon>Kitasatosporales</taxon>
        <taxon>Streptomycetaceae</taxon>
        <taxon>Streptomyces</taxon>
    </lineage>
</organism>
<accession>A0A919ANW2</accession>
<feature type="region of interest" description="Disordered" evidence="1">
    <location>
        <begin position="97"/>
        <end position="120"/>
    </location>
</feature>
<name>A0A919ANW2_9ACTN</name>
<proteinExistence type="predicted"/>
<dbReference type="AlphaFoldDB" id="A0A919ANW2"/>
<evidence type="ECO:0000256" key="1">
    <source>
        <dbReference type="SAM" id="MobiDB-lite"/>
    </source>
</evidence>
<reference evidence="2" key="1">
    <citation type="journal article" date="2014" name="Int. J. Syst. Evol. Microbiol.">
        <title>Complete genome sequence of Corynebacterium casei LMG S-19264T (=DSM 44701T), isolated from a smear-ripened cheese.</title>
        <authorList>
            <consortium name="US DOE Joint Genome Institute (JGI-PGF)"/>
            <person name="Walter F."/>
            <person name="Albersmeier A."/>
            <person name="Kalinowski J."/>
            <person name="Ruckert C."/>
        </authorList>
    </citation>
    <scope>NUCLEOTIDE SEQUENCE</scope>
    <source>
        <strain evidence="2">JCM 3302</strain>
    </source>
</reference>
<reference evidence="2" key="2">
    <citation type="submission" date="2020-09" db="EMBL/GenBank/DDBJ databases">
        <authorList>
            <person name="Sun Q."/>
            <person name="Ohkuma M."/>
        </authorList>
    </citation>
    <scope>NUCLEOTIDE SEQUENCE</scope>
    <source>
        <strain evidence="2">JCM 3302</strain>
    </source>
</reference>
<protein>
    <submittedName>
        <fullName evidence="2">Uncharacterized protein</fullName>
    </submittedName>
</protein>
<dbReference type="Proteomes" id="UP000641386">
    <property type="component" value="Unassembled WGS sequence"/>
</dbReference>
<evidence type="ECO:0000313" key="2">
    <source>
        <dbReference type="EMBL" id="GHF16051.1"/>
    </source>
</evidence>
<keyword evidence="3" id="KW-1185">Reference proteome</keyword>
<comment type="caution">
    <text evidence="2">The sequence shown here is derived from an EMBL/GenBank/DDBJ whole genome shotgun (WGS) entry which is preliminary data.</text>
</comment>